<accession>A0ABM0JVY4</accession>
<feature type="region of interest" description="Disordered" evidence="1">
    <location>
        <begin position="19"/>
        <end position="40"/>
    </location>
</feature>
<feature type="compositionally biased region" description="Basic and acidic residues" evidence="1">
    <location>
        <begin position="147"/>
        <end position="171"/>
    </location>
</feature>
<feature type="region of interest" description="Disordered" evidence="1">
    <location>
        <begin position="128"/>
        <end position="171"/>
    </location>
</feature>
<evidence type="ECO:0000256" key="1">
    <source>
        <dbReference type="SAM" id="MobiDB-lite"/>
    </source>
</evidence>
<dbReference type="InterPro" id="IPR029235">
    <property type="entry name" value="FAME"/>
</dbReference>
<dbReference type="PANTHER" id="PTHR16065:SF2">
    <property type="entry name" value="COILED-COIL DOMAIN CONTAINING 198"/>
    <property type="match status" value="1"/>
</dbReference>
<gene>
    <name evidence="3 4" type="primary">LOC101859580</name>
</gene>
<proteinExistence type="predicted"/>
<reference evidence="3 4" key="1">
    <citation type="submission" date="2025-05" db="UniProtKB">
        <authorList>
            <consortium name="RefSeq"/>
        </authorList>
    </citation>
    <scope>IDENTIFICATION</scope>
</reference>
<evidence type="ECO:0000313" key="2">
    <source>
        <dbReference type="Proteomes" id="UP000694888"/>
    </source>
</evidence>
<evidence type="ECO:0000313" key="3">
    <source>
        <dbReference type="RefSeq" id="XP_005102780.1"/>
    </source>
</evidence>
<feature type="compositionally biased region" description="Polar residues" evidence="1">
    <location>
        <begin position="221"/>
        <end position="233"/>
    </location>
</feature>
<dbReference type="PANTHER" id="PTHR16065">
    <property type="entry name" value="COILED-COIL DOMAIN CONTAINING 198"/>
    <property type="match status" value="1"/>
</dbReference>
<dbReference type="Proteomes" id="UP000694888">
    <property type="component" value="Unplaced"/>
</dbReference>
<feature type="compositionally biased region" description="Polar residues" evidence="1">
    <location>
        <begin position="253"/>
        <end position="267"/>
    </location>
</feature>
<dbReference type="RefSeq" id="XP_005102781.1">
    <property type="nucleotide sequence ID" value="XM_005102724.3"/>
</dbReference>
<dbReference type="RefSeq" id="XP_005102780.1">
    <property type="nucleotide sequence ID" value="XM_005102723.3"/>
</dbReference>
<protein>
    <submittedName>
        <fullName evidence="3 4">Uncharacterized protein LOC101859580</fullName>
    </submittedName>
</protein>
<sequence>MGCAPSVVSPDGELQFVEKTPVKSPNHGHQNGHVKTKSDEIVPKIDGRVPAKQNIDKNANKLGALPPQAPVPKSVAFEVTLDGEAGSGLTRVKKRPPRLQALEPLDIPRLTAEQLAEKQRLADEKRERLKLKKINTSQKSSRRRRELLKAKEFGMKQQMDQEKTVLDDSLKQAEIRKEQRLLEIKEKQRIREERAKRIRERAKRIQNPDEEVEVEKDMEFNATSDDSWLSNPGQGEEHHNEAEDEEEHGLQKRVSQLRPTASASTVDSYDAAFMRQNTDERMVRHVRPAQNTRETGDLNDDDFFGS</sequence>
<organism evidence="2 4">
    <name type="scientific">Aplysia californica</name>
    <name type="common">California sea hare</name>
    <dbReference type="NCBI Taxonomy" id="6500"/>
    <lineage>
        <taxon>Eukaryota</taxon>
        <taxon>Metazoa</taxon>
        <taxon>Spiralia</taxon>
        <taxon>Lophotrochozoa</taxon>
        <taxon>Mollusca</taxon>
        <taxon>Gastropoda</taxon>
        <taxon>Heterobranchia</taxon>
        <taxon>Euthyneura</taxon>
        <taxon>Tectipleura</taxon>
        <taxon>Aplysiida</taxon>
        <taxon>Aplysioidea</taxon>
        <taxon>Aplysiidae</taxon>
        <taxon>Aplysia</taxon>
    </lineage>
</organism>
<feature type="compositionally biased region" description="Acidic residues" evidence="1">
    <location>
        <begin position="297"/>
        <end position="306"/>
    </location>
</feature>
<name>A0ABM0JVY4_APLCA</name>
<dbReference type="GeneID" id="101859580"/>
<evidence type="ECO:0000313" key="4">
    <source>
        <dbReference type="RefSeq" id="XP_005102781.1"/>
    </source>
</evidence>
<keyword evidence="2" id="KW-1185">Reference proteome</keyword>
<feature type="region of interest" description="Disordered" evidence="1">
    <location>
        <begin position="199"/>
        <end position="306"/>
    </location>
</feature>